<keyword evidence="4 5" id="KW-0472">Membrane</keyword>
<sequence length="217" mass="23218">MAAALGIFFVEYIATTMASSLEEEHSHSLPKSAEVASSSEDDQFGHCSGELAVLSTSAQSLGIIILEAGICFHSVIIGMDLSVATGSEFTSLWIALIFHQMFEGLGLGSRIAEFHDVKTIKPWILSLLYGATTPLGIAIGIGVRYSYDANSPTSLLVQGILDSLSAGILIYTSLVQLIASDFVIDPSFRKQPKTYQVSAFVLLLLGVLVMSLIGRWA</sequence>
<dbReference type="PANTHER" id="PTHR11040:SF44">
    <property type="entry name" value="PROTEIN ZNTC-RELATED"/>
    <property type="match status" value="1"/>
</dbReference>
<comment type="subcellular location">
    <subcellularLocation>
        <location evidence="1">Membrane</location>
        <topology evidence="1">Multi-pass membrane protein</topology>
    </subcellularLocation>
</comment>
<feature type="chain" id="PRO_5040150122" evidence="6">
    <location>
        <begin position="19"/>
        <end position="217"/>
    </location>
</feature>
<evidence type="ECO:0000256" key="6">
    <source>
        <dbReference type="SAM" id="SignalP"/>
    </source>
</evidence>
<feature type="transmembrane region" description="Helical" evidence="5">
    <location>
        <begin position="123"/>
        <end position="143"/>
    </location>
</feature>
<keyword evidence="8" id="KW-1185">Reference proteome</keyword>
<dbReference type="EMBL" id="CAJVPI010000050">
    <property type="protein sequence ID" value="CAG8467004.1"/>
    <property type="molecule type" value="Genomic_DNA"/>
</dbReference>
<comment type="caution">
    <text evidence="7">The sequence shown here is derived from an EMBL/GenBank/DDBJ whole genome shotgun (WGS) entry which is preliminary data.</text>
</comment>
<dbReference type="AlphaFoldDB" id="A0A9N8Z3V2"/>
<evidence type="ECO:0000256" key="5">
    <source>
        <dbReference type="SAM" id="Phobius"/>
    </source>
</evidence>
<feature type="transmembrane region" description="Helical" evidence="5">
    <location>
        <begin position="194"/>
        <end position="213"/>
    </location>
</feature>
<dbReference type="GO" id="GO:0005886">
    <property type="term" value="C:plasma membrane"/>
    <property type="evidence" value="ECO:0007669"/>
    <property type="project" value="TreeGrafter"/>
</dbReference>
<gene>
    <name evidence="7" type="ORF">PBRASI_LOCUS882</name>
</gene>
<feature type="transmembrane region" description="Helical" evidence="5">
    <location>
        <begin position="155"/>
        <end position="174"/>
    </location>
</feature>
<reference evidence="7" key="1">
    <citation type="submission" date="2021-06" db="EMBL/GenBank/DDBJ databases">
        <authorList>
            <person name="Kallberg Y."/>
            <person name="Tangrot J."/>
            <person name="Rosling A."/>
        </authorList>
    </citation>
    <scope>NUCLEOTIDE SEQUENCE</scope>
    <source>
        <strain evidence="7">BR232B</strain>
    </source>
</reference>
<evidence type="ECO:0000313" key="7">
    <source>
        <dbReference type="EMBL" id="CAG8467004.1"/>
    </source>
</evidence>
<dbReference type="PANTHER" id="PTHR11040">
    <property type="entry name" value="ZINC/IRON TRANSPORTER"/>
    <property type="match status" value="1"/>
</dbReference>
<evidence type="ECO:0000256" key="4">
    <source>
        <dbReference type="ARBA" id="ARBA00023136"/>
    </source>
</evidence>
<feature type="signal peptide" evidence="6">
    <location>
        <begin position="1"/>
        <end position="18"/>
    </location>
</feature>
<dbReference type="GO" id="GO:0005385">
    <property type="term" value="F:zinc ion transmembrane transporter activity"/>
    <property type="evidence" value="ECO:0007669"/>
    <property type="project" value="TreeGrafter"/>
</dbReference>
<dbReference type="InterPro" id="IPR003689">
    <property type="entry name" value="ZIP"/>
</dbReference>
<keyword evidence="3 5" id="KW-1133">Transmembrane helix</keyword>
<evidence type="ECO:0000256" key="2">
    <source>
        <dbReference type="ARBA" id="ARBA00022692"/>
    </source>
</evidence>
<dbReference type="OrthoDB" id="448280at2759"/>
<proteinExistence type="predicted"/>
<evidence type="ECO:0000256" key="1">
    <source>
        <dbReference type="ARBA" id="ARBA00004141"/>
    </source>
</evidence>
<keyword evidence="2 5" id="KW-0812">Transmembrane</keyword>
<dbReference type="Pfam" id="PF02535">
    <property type="entry name" value="Zip"/>
    <property type="match status" value="1"/>
</dbReference>
<protein>
    <submittedName>
        <fullName evidence="7">2674_t:CDS:1</fullName>
    </submittedName>
</protein>
<organism evidence="7 8">
    <name type="scientific">Paraglomus brasilianum</name>
    <dbReference type="NCBI Taxonomy" id="144538"/>
    <lineage>
        <taxon>Eukaryota</taxon>
        <taxon>Fungi</taxon>
        <taxon>Fungi incertae sedis</taxon>
        <taxon>Mucoromycota</taxon>
        <taxon>Glomeromycotina</taxon>
        <taxon>Glomeromycetes</taxon>
        <taxon>Paraglomerales</taxon>
        <taxon>Paraglomeraceae</taxon>
        <taxon>Paraglomus</taxon>
    </lineage>
</organism>
<dbReference type="Proteomes" id="UP000789739">
    <property type="component" value="Unassembled WGS sequence"/>
</dbReference>
<name>A0A9N8Z3V2_9GLOM</name>
<accession>A0A9N8Z3V2</accession>
<keyword evidence="6" id="KW-0732">Signal</keyword>
<evidence type="ECO:0000313" key="8">
    <source>
        <dbReference type="Proteomes" id="UP000789739"/>
    </source>
</evidence>
<evidence type="ECO:0000256" key="3">
    <source>
        <dbReference type="ARBA" id="ARBA00022989"/>
    </source>
</evidence>